<evidence type="ECO:0008006" key="3">
    <source>
        <dbReference type="Google" id="ProtNLM"/>
    </source>
</evidence>
<evidence type="ECO:0000313" key="1">
    <source>
        <dbReference type="EMBL" id="MFG6109741.1"/>
    </source>
</evidence>
<evidence type="ECO:0000313" key="2">
    <source>
        <dbReference type="Proteomes" id="UP001605261"/>
    </source>
</evidence>
<sequence length="117" mass="13616">MKIIFKIGLVVLVLLSFRLDAQQAYYGKLTYRYNDPFLFCTKGQDRKMNPAPCWIPMYPYTGAFMLMPYCRPPNPYGKDWSQDDTKSYQEYMTTCPQAMSSGRWKGPGQAETSPFQH</sequence>
<keyword evidence="2" id="KW-1185">Reference proteome</keyword>
<name>A0ABW7CXR8_9GAMM</name>
<comment type="caution">
    <text evidence="1">The sequence shown here is derived from an EMBL/GenBank/DDBJ whole genome shotgun (WGS) entry which is preliminary data.</text>
</comment>
<accession>A0ABW7CXR8</accession>
<dbReference type="Proteomes" id="UP001605261">
    <property type="component" value="Unassembled WGS sequence"/>
</dbReference>
<gene>
    <name evidence="1" type="ORF">ACEU0G_003760</name>
</gene>
<dbReference type="RefSeq" id="WP_394163550.1">
    <property type="nucleotide sequence ID" value="NZ_JBHGCJ010000007.1"/>
</dbReference>
<reference evidence="1 2" key="1">
    <citation type="submission" date="2024-09" db="EMBL/GenBank/DDBJ databases">
        <authorList>
            <consortium name="All-Russian atlas of soil microorganisms"/>
            <consortium name="as a basis for the search for new antimicrobial producers and enzymes with unique properties"/>
            <person name="Sokolova E.A."/>
            <person name="Voronina E.N."/>
        </authorList>
    </citation>
    <scope>NUCLEOTIDE SEQUENCE [LARGE SCALE GENOMIC DNA]</scope>
    <source>
        <strain evidence="1 2">AF-22b-331.1</strain>
    </source>
</reference>
<protein>
    <recommendedName>
        <fullName evidence="3">Transmembrane protein</fullName>
    </recommendedName>
</protein>
<proteinExistence type="predicted"/>
<organism evidence="1 2">
    <name type="scientific">Stenotrophomonas nematodicola</name>
    <dbReference type="NCBI Taxonomy" id="2656746"/>
    <lineage>
        <taxon>Bacteria</taxon>
        <taxon>Pseudomonadati</taxon>
        <taxon>Pseudomonadota</taxon>
        <taxon>Gammaproteobacteria</taxon>
        <taxon>Lysobacterales</taxon>
        <taxon>Lysobacteraceae</taxon>
        <taxon>Stenotrophomonas</taxon>
    </lineage>
</organism>
<dbReference type="EMBL" id="JBHGCJ010000007">
    <property type="protein sequence ID" value="MFG6109741.1"/>
    <property type="molecule type" value="Genomic_DNA"/>
</dbReference>